<evidence type="ECO:0000256" key="1">
    <source>
        <dbReference type="ARBA" id="ARBA00000757"/>
    </source>
</evidence>
<dbReference type="InterPro" id="IPR011051">
    <property type="entry name" value="RmlC_Cupin_sf"/>
</dbReference>
<feature type="binding site" evidence="8">
    <location>
        <position position="90"/>
    </location>
    <ligand>
        <name>Zn(2+)</name>
        <dbReference type="ChEBI" id="CHEBI:29105"/>
    </ligand>
</feature>
<evidence type="ECO:0000313" key="11">
    <source>
        <dbReference type="EMBL" id="QGX08393.1"/>
    </source>
</evidence>
<keyword evidence="4 8" id="KW-0479">Metal-binding</keyword>
<dbReference type="InterPro" id="IPR001250">
    <property type="entry name" value="Man6P_Isoase-1"/>
</dbReference>
<dbReference type="Pfam" id="PF20511">
    <property type="entry name" value="PMI_typeI_cat"/>
    <property type="match status" value="1"/>
</dbReference>
<dbReference type="GO" id="GO:0005829">
    <property type="term" value="C:cytosol"/>
    <property type="evidence" value="ECO:0007669"/>
    <property type="project" value="TreeGrafter"/>
</dbReference>
<evidence type="ECO:0000256" key="9">
    <source>
        <dbReference type="SAM" id="MobiDB-lite"/>
    </source>
</evidence>
<dbReference type="GO" id="GO:0005975">
    <property type="term" value="P:carbohydrate metabolic process"/>
    <property type="evidence" value="ECO:0007669"/>
    <property type="project" value="InterPro"/>
</dbReference>
<reference evidence="11 12" key="1">
    <citation type="submission" date="2019-09" db="EMBL/GenBank/DDBJ databases">
        <title>Complete Genome Sequence of Janibacter melonis M714 with both human health impact and industrial applications.</title>
        <authorList>
            <person name="Jin M."/>
            <person name="Zhao Q.R."/>
        </authorList>
    </citation>
    <scope>NUCLEOTIDE SEQUENCE [LARGE SCALE GENOMIC DNA]</scope>
    <source>
        <strain evidence="11 12">M714</strain>
    </source>
</reference>
<dbReference type="NCBIfam" id="TIGR00218">
    <property type="entry name" value="manA"/>
    <property type="match status" value="1"/>
</dbReference>
<feature type="domain" description="Phosphomannose isomerase type I catalytic" evidence="10">
    <location>
        <begin position="10"/>
        <end position="142"/>
    </location>
</feature>
<feature type="binding site" evidence="8">
    <location>
        <position position="249"/>
    </location>
    <ligand>
        <name>Zn(2+)</name>
        <dbReference type="ChEBI" id="CHEBI:29105"/>
    </ligand>
</feature>
<gene>
    <name evidence="11" type="primary">manA</name>
    <name evidence="11" type="ORF">EEW87_008960</name>
</gene>
<feature type="compositionally biased region" description="Basic and acidic residues" evidence="9">
    <location>
        <begin position="92"/>
        <end position="118"/>
    </location>
</feature>
<dbReference type="PANTHER" id="PTHR10309:SF0">
    <property type="entry name" value="MANNOSE-6-PHOSPHATE ISOMERASE"/>
    <property type="match status" value="1"/>
</dbReference>
<dbReference type="EC" id="5.3.1.8" evidence="3"/>
<dbReference type="InterPro" id="IPR014710">
    <property type="entry name" value="RmlC-like_jellyroll"/>
</dbReference>
<comment type="catalytic activity">
    <reaction evidence="1">
        <text>D-mannose 6-phosphate = D-fructose 6-phosphate</text>
        <dbReference type="Rhea" id="RHEA:12356"/>
        <dbReference type="ChEBI" id="CHEBI:58735"/>
        <dbReference type="ChEBI" id="CHEBI:61527"/>
        <dbReference type="EC" id="5.3.1.8"/>
    </reaction>
</comment>
<organism evidence="11 12">
    <name type="scientific">Janibacter melonis</name>
    <dbReference type="NCBI Taxonomy" id="262209"/>
    <lineage>
        <taxon>Bacteria</taxon>
        <taxon>Bacillati</taxon>
        <taxon>Actinomycetota</taxon>
        <taxon>Actinomycetes</taxon>
        <taxon>Micrococcales</taxon>
        <taxon>Intrasporangiaceae</taxon>
        <taxon>Janibacter</taxon>
    </lineage>
</organism>
<dbReference type="EMBL" id="CP044548">
    <property type="protein sequence ID" value="QGX08393.1"/>
    <property type="molecule type" value="Genomic_DNA"/>
</dbReference>
<dbReference type="GO" id="GO:0008270">
    <property type="term" value="F:zinc ion binding"/>
    <property type="evidence" value="ECO:0007669"/>
    <property type="project" value="InterPro"/>
</dbReference>
<dbReference type="GO" id="GO:0004476">
    <property type="term" value="F:mannose-6-phosphate isomerase activity"/>
    <property type="evidence" value="ECO:0007669"/>
    <property type="project" value="UniProtKB-EC"/>
</dbReference>
<evidence type="ECO:0000256" key="4">
    <source>
        <dbReference type="ARBA" id="ARBA00022723"/>
    </source>
</evidence>
<dbReference type="PRINTS" id="PR00714">
    <property type="entry name" value="MAN6PISMRASE"/>
</dbReference>
<evidence type="ECO:0000259" key="10">
    <source>
        <dbReference type="Pfam" id="PF20511"/>
    </source>
</evidence>
<evidence type="ECO:0000256" key="3">
    <source>
        <dbReference type="ARBA" id="ARBA00011956"/>
    </source>
</evidence>
<evidence type="ECO:0000313" key="12">
    <source>
        <dbReference type="Proteomes" id="UP000271708"/>
    </source>
</evidence>
<dbReference type="InterPro" id="IPR046457">
    <property type="entry name" value="PMI_typeI_cat"/>
</dbReference>
<protein>
    <recommendedName>
        <fullName evidence="3">mannose-6-phosphate isomerase</fullName>
        <ecNumber evidence="3">5.3.1.8</ecNumber>
    </recommendedName>
</protein>
<dbReference type="KEGG" id="jme:EEW87_008960"/>
<evidence type="ECO:0000256" key="5">
    <source>
        <dbReference type="ARBA" id="ARBA00022833"/>
    </source>
</evidence>
<comment type="cofactor">
    <cofactor evidence="8">
        <name>Zn(2+)</name>
        <dbReference type="ChEBI" id="CHEBI:29105"/>
    </cofactor>
    <text evidence="8">Binds 1 zinc ion per subunit.</text>
</comment>
<dbReference type="SUPFAM" id="SSF51182">
    <property type="entry name" value="RmlC-like cupins"/>
    <property type="match status" value="1"/>
</dbReference>
<evidence type="ECO:0000256" key="6">
    <source>
        <dbReference type="ARBA" id="ARBA00023235"/>
    </source>
</evidence>
<keyword evidence="6 11" id="KW-0413">Isomerase</keyword>
<evidence type="ECO:0000256" key="2">
    <source>
        <dbReference type="ARBA" id="ARBA00010772"/>
    </source>
</evidence>
<dbReference type="Gene3D" id="1.10.441.10">
    <property type="entry name" value="Phosphomannose Isomerase, domain 2"/>
    <property type="match status" value="1"/>
</dbReference>
<feature type="region of interest" description="Disordered" evidence="9">
    <location>
        <begin position="90"/>
        <end position="118"/>
    </location>
</feature>
<dbReference type="PANTHER" id="PTHR10309">
    <property type="entry name" value="MANNOSE-6-PHOSPHATE ISOMERASE"/>
    <property type="match status" value="1"/>
</dbReference>
<dbReference type="CDD" id="cd07011">
    <property type="entry name" value="cupin_PMI_type_I_N"/>
    <property type="match status" value="1"/>
</dbReference>
<sequence>MTPVTPIVPIRNEPRDYAWGQRGGISRVLGSGESDAVEAELWLGSHPGSPSRCVAAPWESLLDWERSTGQELPYLLKVLAAAEPLSLQAHPSAERARRGFDAEDARGIPRDAPHRSYKDPQAKPELVVAVEDGFEALCGFAPLARTRAEVEALRTLADDPAPYERWLELLDGDDGLHCSVEWLLSDDPVAAALAADLGATAARDAERFEVVGRLEERHPGDPGVAVAVMLNHVVLDEGESLWLPAGNIHAYLSGVAMELMGPSDNVLRGGLTGKHVDVRELLAVLDFADCEPPRLVPEPEGDHVLVYRPASVPSGADVPFELRTVTGDAVVATASPAVAIVLDGGFALEVDGERASLGRGDAVFVPDRGSLRLTGAGRMYLASAR</sequence>
<evidence type="ECO:0000256" key="7">
    <source>
        <dbReference type="PIRSR" id="PIRSR001480-1"/>
    </source>
</evidence>
<feature type="binding site" evidence="8">
    <location>
        <position position="88"/>
    </location>
    <ligand>
        <name>Zn(2+)</name>
        <dbReference type="ChEBI" id="CHEBI:29105"/>
    </ligand>
</feature>
<dbReference type="InterPro" id="IPR016305">
    <property type="entry name" value="Mannose-6-P_Isomerase"/>
</dbReference>
<dbReference type="PIRSF" id="PIRSF001480">
    <property type="entry name" value="Mannose-6-phosphate_isomerase"/>
    <property type="match status" value="1"/>
</dbReference>
<name>A0A650GDL3_9MICO</name>
<feature type="active site" evidence="7">
    <location>
        <position position="268"/>
    </location>
</feature>
<dbReference type="AlphaFoldDB" id="A0A650GDL3"/>
<feature type="binding site" evidence="8">
    <location>
        <position position="125"/>
    </location>
    <ligand>
        <name>Zn(2+)</name>
        <dbReference type="ChEBI" id="CHEBI:29105"/>
    </ligand>
</feature>
<dbReference type="Proteomes" id="UP000271708">
    <property type="component" value="Chromosome"/>
</dbReference>
<keyword evidence="5 8" id="KW-0862">Zinc</keyword>
<evidence type="ECO:0000256" key="8">
    <source>
        <dbReference type="PIRSR" id="PIRSR001480-2"/>
    </source>
</evidence>
<dbReference type="GO" id="GO:0009298">
    <property type="term" value="P:GDP-mannose biosynthetic process"/>
    <property type="evidence" value="ECO:0007669"/>
    <property type="project" value="InterPro"/>
</dbReference>
<accession>A0A650GDL3</accession>
<comment type="similarity">
    <text evidence="2">Belongs to the mannose-6-phosphate isomerase type 1 family.</text>
</comment>
<proteinExistence type="inferred from homology"/>
<dbReference type="Gene3D" id="2.60.120.10">
    <property type="entry name" value="Jelly Rolls"/>
    <property type="match status" value="2"/>
</dbReference>